<dbReference type="AlphaFoldDB" id="D9WMC1"/>
<protein>
    <submittedName>
        <fullName evidence="1">Uncharacterized protein</fullName>
    </submittedName>
</protein>
<dbReference type="Proteomes" id="UP000003963">
    <property type="component" value="Unassembled WGS sequence"/>
</dbReference>
<organism evidence="1 2">
    <name type="scientific">Streptomyces himastatinicus ATCC 53653</name>
    <dbReference type="NCBI Taxonomy" id="457427"/>
    <lineage>
        <taxon>Bacteria</taxon>
        <taxon>Bacillati</taxon>
        <taxon>Actinomycetota</taxon>
        <taxon>Actinomycetes</taxon>
        <taxon>Kitasatosporales</taxon>
        <taxon>Streptomycetaceae</taxon>
        <taxon>Streptomyces</taxon>
        <taxon>Streptomyces violaceusniger group</taxon>
    </lineage>
</organism>
<evidence type="ECO:0000313" key="2">
    <source>
        <dbReference type="Proteomes" id="UP000003963"/>
    </source>
</evidence>
<keyword evidence="2" id="KW-1185">Reference proteome</keyword>
<name>D9WMC1_9ACTN</name>
<reference evidence="1 2" key="1">
    <citation type="submission" date="2009-02" db="EMBL/GenBank/DDBJ databases">
        <title>Annotation of Streptomyces hygroscopicus strain ATCC 53653.</title>
        <authorList>
            <consortium name="The Broad Institute Genome Sequencing Platform"/>
            <consortium name="Broad Institute Microbial Sequencing Center"/>
            <person name="Fischbach M."/>
            <person name="Godfrey P."/>
            <person name="Ward D."/>
            <person name="Young S."/>
            <person name="Zeng Q."/>
            <person name="Koehrsen M."/>
            <person name="Alvarado L."/>
            <person name="Berlin A.M."/>
            <person name="Bochicchio J."/>
            <person name="Borenstein D."/>
            <person name="Chapman S.B."/>
            <person name="Chen Z."/>
            <person name="Engels R."/>
            <person name="Freedman E."/>
            <person name="Gellesch M."/>
            <person name="Goldberg J."/>
            <person name="Griggs A."/>
            <person name="Gujja S."/>
            <person name="Heilman E.R."/>
            <person name="Heiman D.I."/>
            <person name="Hepburn T.A."/>
            <person name="Howarth C."/>
            <person name="Jen D."/>
            <person name="Larson L."/>
            <person name="Lewis B."/>
            <person name="Mehta T."/>
            <person name="Park D."/>
            <person name="Pearson M."/>
            <person name="Richards J."/>
            <person name="Roberts A."/>
            <person name="Saif S."/>
            <person name="Shea T.D."/>
            <person name="Shenoy N."/>
            <person name="Sisk P."/>
            <person name="Stolte C."/>
            <person name="Sykes S.N."/>
            <person name="Thomson T."/>
            <person name="Walk T."/>
            <person name="White J."/>
            <person name="Yandava C."/>
            <person name="Straight P."/>
            <person name="Clardy J."/>
            <person name="Hung D."/>
            <person name="Kolter R."/>
            <person name="Mekalanos J."/>
            <person name="Walker S."/>
            <person name="Walsh C.T."/>
            <person name="Wieland-Brown L.C."/>
            <person name="Haas B."/>
            <person name="Nusbaum C."/>
            <person name="Birren B."/>
        </authorList>
    </citation>
    <scope>NUCLEOTIDE SEQUENCE [LARGE SCALE GENOMIC DNA]</scope>
    <source>
        <strain evidence="1 2">ATCC 53653</strain>
    </source>
</reference>
<gene>
    <name evidence="1" type="ORF">SSOG_05538</name>
</gene>
<proteinExistence type="predicted"/>
<sequence length="56" mass="5439">MATADAMGDTCAAAAAFQIAAVLALAERGGIAPGSPALVTTVDRDGVVGAALLRIR</sequence>
<evidence type="ECO:0000313" key="1">
    <source>
        <dbReference type="EMBL" id="EFL25824.1"/>
    </source>
</evidence>
<dbReference type="STRING" id="457427.SSOG_05538"/>
<dbReference type="EMBL" id="GG657754">
    <property type="protein sequence ID" value="EFL25824.1"/>
    <property type="molecule type" value="Genomic_DNA"/>
</dbReference>
<accession>D9WMC1</accession>
<dbReference type="HOGENOM" id="CLU_209269_0_0_11"/>